<proteinExistence type="predicted"/>
<evidence type="ECO:0000313" key="2">
    <source>
        <dbReference type="EMBL" id="MBD2848517.1"/>
    </source>
</evidence>
<dbReference type="RefSeq" id="WP_190921615.1">
    <property type="nucleotide sequence ID" value="NZ_JACXIZ010000071.1"/>
</dbReference>
<keyword evidence="3" id="KW-1185">Reference proteome</keyword>
<name>A0A927BX65_9BACL</name>
<comment type="caution">
    <text evidence="2">The sequence shown here is derived from an EMBL/GenBank/DDBJ whole genome shotgun (WGS) entry which is preliminary data.</text>
</comment>
<organism evidence="2 3">
    <name type="scientific">Paenibacillus sabuli</name>
    <dbReference type="NCBI Taxonomy" id="2772509"/>
    <lineage>
        <taxon>Bacteria</taxon>
        <taxon>Bacillati</taxon>
        <taxon>Bacillota</taxon>
        <taxon>Bacilli</taxon>
        <taxon>Bacillales</taxon>
        <taxon>Paenibacillaceae</taxon>
        <taxon>Paenibacillus</taxon>
    </lineage>
</organism>
<reference evidence="2" key="1">
    <citation type="submission" date="2020-09" db="EMBL/GenBank/DDBJ databases">
        <title>A novel bacterium of genus Paenibacillus, isolated from South China Sea.</title>
        <authorList>
            <person name="Huang H."/>
            <person name="Mo K."/>
            <person name="Hu Y."/>
        </authorList>
    </citation>
    <scope>NUCLEOTIDE SEQUENCE</scope>
    <source>
        <strain evidence="2">IB182496</strain>
    </source>
</reference>
<sequence>MRTRAANNGRRIGLTIASVMLVLALFSAATTADSEYVPVEPGPDKHAAYIEGLGWTGSGRLVLQIDEIGWYEGEAAAALFREREPDAGIEAPPNGYYITNDSAQLRELPVAADAEVRMQLYDRTGDPLEADIVWNERISVERLAELLQEGGELDIREFPYHLTVRGGEIIEIVQQYVP</sequence>
<accession>A0A927BX65</accession>
<keyword evidence="1" id="KW-0732">Signal</keyword>
<dbReference type="AlphaFoldDB" id="A0A927BX65"/>
<protein>
    <submittedName>
        <fullName evidence="2">Uncharacterized protein</fullName>
    </submittedName>
</protein>
<dbReference type="Proteomes" id="UP000621560">
    <property type="component" value="Unassembled WGS sequence"/>
</dbReference>
<feature type="signal peptide" evidence="1">
    <location>
        <begin position="1"/>
        <end position="32"/>
    </location>
</feature>
<evidence type="ECO:0000313" key="3">
    <source>
        <dbReference type="Proteomes" id="UP000621560"/>
    </source>
</evidence>
<gene>
    <name evidence="2" type="ORF">IDH44_25335</name>
</gene>
<feature type="chain" id="PRO_5039510598" evidence="1">
    <location>
        <begin position="33"/>
        <end position="178"/>
    </location>
</feature>
<dbReference type="EMBL" id="JACXIZ010000071">
    <property type="protein sequence ID" value="MBD2848517.1"/>
    <property type="molecule type" value="Genomic_DNA"/>
</dbReference>
<evidence type="ECO:0000256" key="1">
    <source>
        <dbReference type="SAM" id="SignalP"/>
    </source>
</evidence>